<sequence>MCHETPSWTQTLPNVLLGIRSAWKEDLKATAAEMVYGQTLRLPGEFLSATLPVGNMLTSTEFVNGLRQHISRLRPQKQRRHGEKGTFVFKDLNTTQQVFVRRGGSKEMLQPPYDGPYPVVRRSEKTFVILINGGNVTVTIDRLKPTYVAVDETIPCDPAVINKDPIPSEVSPDYKQRVTRYGRHVHFPDRLQINCV</sequence>
<dbReference type="GeneID" id="108737621"/>
<dbReference type="AlphaFoldDB" id="A0A1W4X0Z7"/>
<reference evidence="2" key="1">
    <citation type="submission" date="2025-08" db="UniProtKB">
        <authorList>
            <consortium name="RefSeq"/>
        </authorList>
    </citation>
    <scope>IDENTIFICATION</scope>
    <source>
        <tissue evidence="2">Entire body</tissue>
    </source>
</reference>
<dbReference type="Proteomes" id="UP000192223">
    <property type="component" value="Unplaced"/>
</dbReference>
<dbReference type="PANTHER" id="PTHR38681">
    <property type="entry name" value="RETROVIRUS-RELATED POL POLYPROTEIN FROM TRANSPOSON 412-LIKE PROTEIN-RELATED"/>
    <property type="match status" value="1"/>
</dbReference>
<dbReference type="OrthoDB" id="6778265at2759"/>
<organism evidence="1 2">
    <name type="scientific">Agrilus planipennis</name>
    <name type="common">Emerald ash borer</name>
    <name type="synonym">Agrilus marcopoli</name>
    <dbReference type="NCBI Taxonomy" id="224129"/>
    <lineage>
        <taxon>Eukaryota</taxon>
        <taxon>Metazoa</taxon>
        <taxon>Ecdysozoa</taxon>
        <taxon>Arthropoda</taxon>
        <taxon>Hexapoda</taxon>
        <taxon>Insecta</taxon>
        <taxon>Pterygota</taxon>
        <taxon>Neoptera</taxon>
        <taxon>Endopterygota</taxon>
        <taxon>Coleoptera</taxon>
        <taxon>Polyphaga</taxon>
        <taxon>Elateriformia</taxon>
        <taxon>Buprestoidea</taxon>
        <taxon>Buprestidae</taxon>
        <taxon>Agrilinae</taxon>
        <taxon>Agrilus</taxon>
    </lineage>
</organism>
<protein>
    <submittedName>
        <fullName evidence="2">Uncharacterized protein LOC108737621</fullName>
    </submittedName>
</protein>
<proteinExistence type="predicted"/>
<dbReference type="InParanoid" id="A0A1W4X0Z7"/>
<accession>A0A1W4X0Z7</accession>
<dbReference type="RefSeq" id="XP_018326068.1">
    <property type="nucleotide sequence ID" value="XM_018470566.1"/>
</dbReference>
<gene>
    <name evidence="2" type="primary">LOC108737621</name>
</gene>
<dbReference type="KEGG" id="apln:108737621"/>
<name>A0A1W4X0Z7_AGRPL</name>
<keyword evidence="1" id="KW-1185">Reference proteome</keyword>
<evidence type="ECO:0000313" key="1">
    <source>
        <dbReference type="Proteomes" id="UP000192223"/>
    </source>
</evidence>
<dbReference type="STRING" id="224129.A0A1W4X0Z7"/>
<dbReference type="PANTHER" id="PTHR38681:SF1">
    <property type="entry name" value="RETROVIRUS-RELATED POL POLYPROTEIN FROM TRANSPOSON 412-LIKE PROTEIN"/>
    <property type="match status" value="1"/>
</dbReference>
<evidence type="ECO:0000313" key="2">
    <source>
        <dbReference type="RefSeq" id="XP_018326068.1"/>
    </source>
</evidence>